<gene>
    <name evidence="1" type="ORF">QCA50_006671</name>
</gene>
<sequence length="52" mass="5821">MDFGDHEHIFSPPRRWLKRQQEAFFSLTPAEKALVEQSAANTEDAASTKGSS</sequence>
<organism evidence="1 2">
    <name type="scientific">Cerrena zonata</name>
    <dbReference type="NCBI Taxonomy" id="2478898"/>
    <lineage>
        <taxon>Eukaryota</taxon>
        <taxon>Fungi</taxon>
        <taxon>Dikarya</taxon>
        <taxon>Basidiomycota</taxon>
        <taxon>Agaricomycotina</taxon>
        <taxon>Agaricomycetes</taxon>
        <taxon>Polyporales</taxon>
        <taxon>Cerrenaceae</taxon>
        <taxon>Cerrena</taxon>
    </lineage>
</organism>
<name>A0AAW0GJI0_9APHY</name>
<accession>A0AAW0GJI0</accession>
<protein>
    <submittedName>
        <fullName evidence="1">Uncharacterized protein</fullName>
    </submittedName>
</protein>
<reference evidence="1 2" key="1">
    <citation type="submission" date="2022-09" db="EMBL/GenBank/DDBJ databases">
        <authorList>
            <person name="Palmer J.M."/>
        </authorList>
    </citation>
    <scope>NUCLEOTIDE SEQUENCE [LARGE SCALE GENOMIC DNA]</scope>
    <source>
        <strain evidence="1 2">DSM 7382</strain>
    </source>
</reference>
<evidence type="ECO:0000313" key="1">
    <source>
        <dbReference type="EMBL" id="KAK7690027.1"/>
    </source>
</evidence>
<dbReference type="AlphaFoldDB" id="A0AAW0GJI0"/>
<comment type="caution">
    <text evidence="1">The sequence shown here is derived from an EMBL/GenBank/DDBJ whole genome shotgun (WGS) entry which is preliminary data.</text>
</comment>
<dbReference type="EMBL" id="JASBNA010000007">
    <property type="protein sequence ID" value="KAK7690027.1"/>
    <property type="molecule type" value="Genomic_DNA"/>
</dbReference>
<evidence type="ECO:0000313" key="2">
    <source>
        <dbReference type="Proteomes" id="UP001385951"/>
    </source>
</evidence>
<proteinExistence type="predicted"/>
<dbReference type="Proteomes" id="UP001385951">
    <property type="component" value="Unassembled WGS sequence"/>
</dbReference>
<keyword evidence="2" id="KW-1185">Reference proteome</keyword>